<comment type="caution">
    <text evidence="10">The sequence shown here is derived from an EMBL/GenBank/DDBJ whole genome shotgun (WGS) entry which is preliminary data.</text>
</comment>
<evidence type="ECO:0000256" key="1">
    <source>
        <dbReference type="ARBA" id="ARBA00001964"/>
    </source>
</evidence>
<reference evidence="10 11" key="1">
    <citation type="submission" date="2015-10" db="EMBL/GenBank/DDBJ databases">
        <title>Metagenome-Assembled Genomes uncover a global brackish microbiome.</title>
        <authorList>
            <person name="Hugerth L.W."/>
            <person name="Larsson J."/>
            <person name="Alneberg J."/>
            <person name="Lindh M.V."/>
            <person name="Legrand C."/>
            <person name="Pinhassi J."/>
            <person name="Andersson A.F."/>
        </authorList>
    </citation>
    <scope>NUCLEOTIDE SEQUENCE [LARGE SCALE GENOMIC DNA]</scope>
    <source>
        <strain evidence="10">BACL1 MAG-120820-bin45</strain>
    </source>
</reference>
<evidence type="ECO:0000256" key="2">
    <source>
        <dbReference type="ARBA" id="ARBA00003906"/>
    </source>
</evidence>
<sequence>MSVTEGDQSTIETPGAQGSYLESLYELYLQDHTSVPDDWRFYFDSLPVIQQDHPEISHKEAISRITNKQINAPLKSPQLAPGQPHDKQVKVIQLIQAYRNRGHQKANLDPLGLKPIRHSDNLELAFHQLDNTNLNDLFDTDTLQINKDSASLGEIIESLEKIYCGTLGIEYNYIANIHERTWFQQRLEPNLGNLHFSSEEKKYILKRLSSAEGLAKFLASRYPGMKRFGIDGAESLIPLVDSLIQNCGIFGAEQICFGMAHRGRLNLLVNVLGKSPKDLFSAFEEDFELEGAHTGDVKYHLGFSSNILTPNGEVHVSLTNNPSHLEIVDPVVVGSVRGRQDRLKDTEQKLVVPILIHGDASFSGQGVVMETLQMSQTRGYGVGGTIHVIVNNQIGFTTSNEEDARSTQYATDVAKMIEAPILHVNGDDPEMVVFAAKLACEYRHNFKKDIVIDMFCFRRRGHNEADEPSATQPLMYQKIATHPSVKSSYEVSLVDSGVITESECKEIEKKYRTSLEEGQSVAHNLATKPNASMWFDWTPYINQTGDQVIDASFGLKRFKELAQIIFTPPEDFVLQKQVEKLFIDRLSMIGGETPVNWGFAENMAYATLLDQGYPIRFTGQDVRRGTFSHRHAVIHNQTDGVEYMPLVEVADKAGTTIDIYDSLLSEEAVLGFEYGYSATRPSGLVIWEAQFGDFVNGAQVVIDQFIVSAEHKWERLSGLVMLLPHGYEGQGPEHSSARIERFLQLCADENIQVCVPSTPAQIYHLLRLQTIRNMRRPLIVISPKSLLRNPKAVSTIKDLTNGSFQYVIDDADAQPEKVKKIIMCSGKVFYDLDHKRQELGIEDVALIRVEQLYPFPYDTLQVVLETYPQAKDFVWCQEEPSNQGAWFSHRHRLQIVLDRIDGPQIRLVSRKASAAPSVGLNKLHLQQQEALVNEALTS</sequence>
<keyword evidence="6" id="KW-0560">Oxidoreductase</keyword>
<dbReference type="EC" id="1.2.4.2" evidence="4"/>
<evidence type="ECO:0000259" key="9">
    <source>
        <dbReference type="SMART" id="SM00861"/>
    </source>
</evidence>
<keyword evidence="7" id="KW-0786">Thiamine pyrophosphate</keyword>
<evidence type="ECO:0000256" key="4">
    <source>
        <dbReference type="ARBA" id="ARBA00012280"/>
    </source>
</evidence>
<dbReference type="InterPro" id="IPR001017">
    <property type="entry name" value="DH_E1"/>
</dbReference>
<feature type="domain" description="Transketolase-like pyrimidine-binding" evidence="9">
    <location>
        <begin position="595"/>
        <end position="789"/>
    </location>
</feature>
<dbReference type="Pfam" id="PF02779">
    <property type="entry name" value="Transket_pyr"/>
    <property type="match status" value="1"/>
</dbReference>
<comment type="similarity">
    <text evidence="3">Belongs to the alpha-ketoglutarate dehydrogenase family.</text>
</comment>
<dbReference type="InterPro" id="IPR031717">
    <property type="entry name" value="ODO-1/KGD_C"/>
</dbReference>
<accession>A0A0R2UAL9</accession>
<evidence type="ECO:0000256" key="3">
    <source>
        <dbReference type="ARBA" id="ARBA00006936"/>
    </source>
</evidence>
<dbReference type="Pfam" id="PF16870">
    <property type="entry name" value="OxoGdeHyase_C"/>
    <property type="match status" value="1"/>
</dbReference>
<comment type="cofactor">
    <cofactor evidence="1">
        <name>thiamine diphosphate</name>
        <dbReference type="ChEBI" id="CHEBI:58937"/>
    </cofactor>
</comment>
<dbReference type="NCBIfam" id="TIGR00239">
    <property type="entry name" value="2oxo_dh_E1"/>
    <property type="match status" value="1"/>
</dbReference>
<evidence type="ECO:0000313" key="11">
    <source>
        <dbReference type="Proteomes" id="UP000051027"/>
    </source>
</evidence>
<dbReference type="EMBL" id="LICS01000001">
    <property type="protein sequence ID" value="KRO96519.1"/>
    <property type="molecule type" value="Genomic_DNA"/>
</dbReference>
<dbReference type="STRING" id="1655612.ABS10_04025"/>
<dbReference type="GO" id="GO:0030976">
    <property type="term" value="F:thiamine pyrophosphate binding"/>
    <property type="evidence" value="ECO:0007669"/>
    <property type="project" value="InterPro"/>
</dbReference>
<dbReference type="GO" id="GO:0045252">
    <property type="term" value="C:oxoglutarate dehydrogenase complex"/>
    <property type="evidence" value="ECO:0007669"/>
    <property type="project" value="TreeGrafter"/>
</dbReference>
<organism evidence="10 11">
    <name type="scientific">SAR86 cluster bacterium BACL1 MAG-120820-bin45</name>
    <dbReference type="NCBI Taxonomy" id="1655612"/>
    <lineage>
        <taxon>Bacteria</taxon>
        <taxon>Pseudomonadati</taxon>
        <taxon>Pseudomonadota</taxon>
        <taxon>Gammaproteobacteria</taxon>
        <taxon>SAR86 cluster</taxon>
    </lineage>
</organism>
<dbReference type="NCBIfam" id="NF006914">
    <property type="entry name" value="PRK09404.1"/>
    <property type="match status" value="1"/>
</dbReference>
<dbReference type="InterPro" id="IPR005475">
    <property type="entry name" value="Transketolase-like_Pyr-bd"/>
</dbReference>
<evidence type="ECO:0000256" key="8">
    <source>
        <dbReference type="ARBA" id="ARBA00030680"/>
    </source>
</evidence>
<dbReference type="Gene3D" id="3.40.50.970">
    <property type="match status" value="1"/>
</dbReference>
<dbReference type="InterPro" id="IPR029061">
    <property type="entry name" value="THDP-binding"/>
</dbReference>
<dbReference type="GO" id="GO:0005829">
    <property type="term" value="C:cytosol"/>
    <property type="evidence" value="ECO:0007669"/>
    <property type="project" value="TreeGrafter"/>
</dbReference>
<gene>
    <name evidence="10" type="ORF">ABS10_04025</name>
</gene>
<dbReference type="InterPro" id="IPR011603">
    <property type="entry name" value="2oxoglutarate_DH_E1"/>
</dbReference>
<dbReference type="GO" id="GO:0006099">
    <property type="term" value="P:tricarboxylic acid cycle"/>
    <property type="evidence" value="ECO:0007669"/>
    <property type="project" value="TreeGrafter"/>
</dbReference>
<dbReference type="AlphaFoldDB" id="A0A0R2UAL9"/>
<dbReference type="SMART" id="SM00861">
    <property type="entry name" value="Transket_pyr"/>
    <property type="match status" value="1"/>
</dbReference>
<dbReference type="InterPro" id="IPR032106">
    <property type="entry name" value="2-oxogl_dehyd_N"/>
</dbReference>
<dbReference type="PANTHER" id="PTHR23152">
    <property type="entry name" value="2-OXOGLUTARATE DEHYDROGENASE"/>
    <property type="match status" value="1"/>
</dbReference>
<name>A0A0R2UAL9_9GAMM</name>
<evidence type="ECO:0000256" key="5">
    <source>
        <dbReference type="ARBA" id="ARBA00013321"/>
    </source>
</evidence>
<dbReference type="Pfam" id="PF00676">
    <property type="entry name" value="E1_dh"/>
    <property type="match status" value="1"/>
</dbReference>
<dbReference type="Gene3D" id="3.40.50.11610">
    <property type="entry name" value="Multifunctional 2-oxoglutarate metabolism enzyme, C-terminal domain"/>
    <property type="match status" value="1"/>
</dbReference>
<dbReference type="PANTHER" id="PTHR23152:SF4">
    <property type="entry name" value="2-OXOADIPATE DEHYDROGENASE COMPLEX COMPONENT E1"/>
    <property type="match status" value="1"/>
</dbReference>
<dbReference type="Gene3D" id="3.40.50.12470">
    <property type="match status" value="1"/>
</dbReference>
<evidence type="ECO:0000256" key="7">
    <source>
        <dbReference type="ARBA" id="ARBA00023052"/>
    </source>
</evidence>
<protein>
    <recommendedName>
        <fullName evidence="5">2-oxoglutarate dehydrogenase E1 component</fullName>
        <ecNumber evidence="4">1.2.4.2</ecNumber>
    </recommendedName>
    <alternativeName>
        <fullName evidence="8">Alpha-ketoglutarate dehydrogenase</fullName>
    </alternativeName>
</protein>
<evidence type="ECO:0000313" key="10">
    <source>
        <dbReference type="EMBL" id="KRO96519.1"/>
    </source>
</evidence>
<dbReference type="NCBIfam" id="NF008907">
    <property type="entry name" value="PRK12270.1"/>
    <property type="match status" value="1"/>
</dbReference>
<evidence type="ECO:0000256" key="6">
    <source>
        <dbReference type="ARBA" id="ARBA00023002"/>
    </source>
</evidence>
<proteinExistence type="inferred from homology"/>
<dbReference type="FunFam" id="1.10.287.1150:FF:000004">
    <property type="entry name" value="2-oxoglutarate dehydrogenase E1 component"/>
    <property type="match status" value="1"/>
</dbReference>
<dbReference type="InterPro" id="IPR042179">
    <property type="entry name" value="KGD_C_sf"/>
</dbReference>
<dbReference type="GO" id="GO:0004591">
    <property type="term" value="F:oxoglutarate dehydrogenase (succinyl-transferring) activity"/>
    <property type="evidence" value="ECO:0007669"/>
    <property type="project" value="UniProtKB-EC"/>
</dbReference>
<dbReference type="PIRSF" id="PIRSF000157">
    <property type="entry name" value="Oxoglu_dh_E1"/>
    <property type="match status" value="1"/>
</dbReference>
<comment type="function">
    <text evidence="2">E1 component of the 2-oxoglutarate dehydrogenase (OGDH) complex which catalyzes the decarboxylation of 2-oxoglutarate, the first step in the conversion of 2-oxoglutarate to succinyl-CoA and CO(2).</text>
</comment>
<dbReference type="CDD" id="cd02016">
    <property type="entry name" value="TPP_E1_OGDC_like"/>
    <property type="match status" value="1"/>
</dbReference>
<dbReference type="Pfam" id="PF16078">
    <property type="entry name" value="2-oxogl_dehyd_N"/>
    <property type="match status" value="1"/>
</dbReference>
<dbReference type="Proteomes" id="UP000051027">
    <property type="component" value="Unassembled WGS sequence"/>
</dbReference>
<dbReference type="SUPFAM" id="SSF52518">
    <property type="entry name" value="Thiamin diphosphate-binding fold (THDP-binding)"/>
    <property type="match status" value="2"/>
</dbReference>
<dbReference type="Gene3D" id="1.10.287.1150">
    <property type="entry name" value="TPP helical domain"/>
    <property type="match status" value="1"/>
</dbReference>